<reference evidence="1 2" key="1">
    <citation type="submission" date="2020-06" db="EMBL/GenBank/DDBJ databases">
        <authorList>
            <person name="Persinger R.D."/>
            <person name="Temple L."/>
        </authorList>
    </citation>
    <scope>NUCLEOTIDE SEQUENCE [LARGE SCALE GENOMIC DNA]</scope>
</reference>
<name>A0A7D7EVA5_9CAUD</name>
<dbReference type="RefSeq" id="YP_010038046.1">
    <property type="nucleotide sequence ID" value="NC_054149.1"/>
</dbReference>
<accession>A0A7D7EVA5</accession>
<keyword evidence="2" id="KW-1185">Reference proteome</keyword>
<organism evidence="1 2">
    <name type="scientific">Pseudomonas phage Persinger</name>
    <dbReference type="NCBI Taxonomy" id="2749430"/>
    <lineage>
        <taxon>Viruses</taxon>
        <taxon>Duplodnaviria</taxon>
        <taxon>Heunggongvirae</taxon>
        <taxon>Uroviricota</taxon>
        <taxon>Caudoviricetes</taxon>
        <taxon>Harrisonburgvirus</taxon>
        <taxon>Harrisonburgvirus persinger</taxon>
    </lineage>
</organism>
<dbReference type="EMBL" id="MT613935">
    <property type="protein sequence ID" value="QMP19217.1"/>
    <property type="molecule type" value="Genomic_DNA"/>
</dbReference>
<protein>
    <submittedName>
        <fullName evidence="1">Uncharacterized protein</fullName>
    </submittedName>
</protein>
<evidence type="ECO:0000313" key="1">
    <source>
        <dbReference type="EMBL" id="QMP19217.1"/>
    </source>
</evidence>
<proteinExistence type="predicted"/>
<dbReference type="KEGG" id="vg:63642518"/>
<dbReference type="GeneID" id="63642518"/>
<dbReference type="Proteomes" id="UP000514744">
    <property type="component" value="Segment"/>
</dbReference>
<evidence type="ECO:0000313" key="2">
    <source>
        <dbReference type="Proteomes" id="UP000514744"/>
    </source>
</evidence>
<sequence>MDVYVRKPENDFNETNNALEGKTMSQQVADAVAKKVNASAYGVAITVQRSVEGSFYVIWKQTNSGMKSHKLLIEATDEDRLEAHAMGFIEQMIQMIAYASAVGA</sequence>